<reference evidence="4" key="1">
    <citation type="submission" date="2023-06" db="EMBL/GenBank/DDBJ databases">
        <title>Genome-scale phylogeny and comparative genomics of the fungal order Sordariales.</title>
        <authorList>
            <consortium name="Lawrence Berkeley National Laboratory"/>
            <person name="Hensen N."/>
            <person name="Bonometti L."/>
            <person name="Westerberg I."/>
            <person name="Brannstrom I.O."/>
            <person name="Guillou S."/>
            <person name="Cros-Aarteil S."/>
            <person name="Calhoun S."/>
            <person name="Haridas S."/>
            <person name="Kuo A."/>
            <person name="Mondo S."/>
            <person name="Pangilinan J."/>
            <person name="Riley R."/>
            <person name="Labutti K."/>
            <person name="Andreopoulos B."/>
            <person name="Lipzen A."/>
            <person name="Chen C."/>
            <person name="Yanf M."/>
            <person name="Daum C."/>
            <person name="Ng V."/>
            <person name="Clum A."/>
            <person name="Steindorff A."/>
            <person name="Ohm R."/>
            <person name="Martin F."/>
            <person name="Silar P."/>
            <person name="Natvig D."/>
            <person name="Lalanne C."/>
            <person name="Gautier V."/>
            <person name="Ament-Velasquez S.L."/>
            <person name="Kruys A."/>
            <person name="Hutchinson M.I."/>
            <person name="Powell A.J."/>
            <person name="Barry K."/>
            <person name="Miller A.N."/>
            <person name="Grigoriev I.V."/>
            <person name="Debuchy R."/>
            <person name="Gladieux P."/>
            <person name="Thoren M.H."/>
            <person name="Johannesson H."/>
        </authorList>
    </citation>
    <scope>NUCLEOTIDE SEQUENCE</scope>
    <source>
        <strain evidence="4">SMH2532-1</strain>
    </source>
</reference>
<name>A0AA40CRB5_9PEZI</name>
<feature type="compositionally biased region" description="Low complexity" evidence="2">
    <location>
        <begin position="554"/>
        <end position="568"/>
    </location>
</feature>
<dbReference type="GO" id="GO:0005525">
    <property type="term" value="F:GTP binding"/>
    <property type="evidence" value="ECO:0007669"/>
    <property type="project" value="UniProtKB-KW"/>
</dbReference>
<evidence type="ECO:0000256" key="1">
    <source>
        <dbReference type="RuleBase" id="RU004560"/>
    </source>
</evidence>
<dbReference type="Proteomes" id="UP001174936">
    <property type="component" value="Unassembled WGS sequence"/>
</dbReference>
<evidence type="ECO:0000313" key="5">
    <source>
        <dbReference type="Proteomes" id="UP001174936"/>
    </source>
</evidence>
<dbReference type="EMBL" id="JAULSV010000004">
    <property type="protein sequence ID" value="KAK0646309.1"/>
    <property type="molecule type" value="Genomic_DNA"/>
</dbReference>
<dbReference type="Gene3D" id="3.40.50.300">
    <property type="entry name" value="P-loop containing nucleotide triphosphate hydrolases"/>
    <property type="match status" value="1"/>
</dbReference>
<feature type="compositionally biased region" description="Polar residues" evidence="2">
    <location>
        <begin position="76"/>
        <end position="92"/>
    </location>
</feature>
<feature type="domain" description="Septin-type G" evidence="3">
    <location>
        <begin position="233"/>
        <end position="547"/>
    </location>
</feature>
<evidence type="ECO:0000313" key="4">
    <source>
        <dbReference type="EMBL" id="KAK0646309.1"/>
    </source>
</evidence>
<dbReference type="PANTHER" id="PTHR18884">
    <property type="entry name" value="SEPTIN"/>
    <property type="match status" value="1"/>
</dbReference>
<feature type="compositionally biased region" description="Low complexity" evidence="2">
    <location>
        <begin position="140"/>
        <end position="172"/>
    </location>
</feature>
<dbReference type="InterPro" id="IPR030379">
    <property type="entry name" value="G_SEPTIN_dom"/>
</dbReference>
<feature type="region of interest" description="Disordered" evidence="2">
    <location>
        <begin position="554"/>
        <end position="580"/>
    </location>
</feature>
<gene>
    <name evidence="4" type="ORF">B0T16DRAFT_328701</name>
</gene>
<dbReference type="Pfam" id="PF20571">
    <property type="entry name" value="DUF6780"/>
    <property type="match status" value="1"/>
</dbReference>
<dbReference type="InterPro" id="IPR046707">
    <property type="entry name" value="DUF6780"/>
</dbReference>
<keyword evidence="1" id="KW-0547">Nucleotide-binding</keyword>
<dbReference type="PROSITE" id="PS51719">
    <property type="entry name" value="G_SEPTIN"/>
    <property type="match status" value="1"/>
</dbReference>
<dbReference type="PROSITE" id="PS00675">
    <property type="entry name" value="SIGMA54_INTERACT_1"/>
    <property type="match status" value="1"/>
</dbReference>
<feature type="compositionally biased region" description="Gly residues" evidence="2">
    <location>
        <begin position="58"/>
        <end position="68"/>
    </location>
</feature>
<dbReference type="AlphaFoldDB" id="A0AA40CRB5"/>
<dbReference type="Pfam" id="PF00735">
    <property type="entry name" value="Septin"/>
    <property type="match status" value="1"/>
</dbReference>
<dbReference type="InterPro" id="IPR027417">
    <property type="entry name" value="P-loop_NTPase"/>
</dbReference>
<keyword evidence="1" id="KW-0342">GTP-binding</keyword>
<comment type="similarity">
    <text evidence="1">Belongs to the TRAFAC class TrmE-Era-EngA-EngB-Septin-like GTPase superfamily. Septin GTPase family.</text>
</comment>
<protein>
    <recommendedName>
        <fullName evidence="3">Septin-type G domain-containing protein</fullName>
    </recommendedName>
</protein>
<dbReference type="SUPFAM" id="SSF52540">
    <property type="entry name" value="P-loop containing nucleoside triphosphate hydrolases"/>
    <property type="match status" value="1"/>
</dbReference>
<comment type="caution">
    <text evidence="4">The sequence shown here is derived from an EMBL/GenBank/DDBJ whole genome shotgun (WGS) entry which is preliminary data.</text>
</comment>
<feature type="region of interest" description="Disordered" evidence="2">
    <location>
        <begin position="273"/>
        <end position="303"/>
    </location>
</feature>
<sequence length="756" mass="81067">MRPSAGDDAFGRHRVAADNETLGLPQAPQMTYFFADESAVGSSSPTSFHRSKDKDGSSGSGSGSGGGQKINPAAASDSTTPKSLSQQLNIEQQPRDSRGSNVAGDSPSRSRNAAAAATAASLRHDDEDTLSNPVTPPLRPSTLPSLGLSPGASGPASAMSSVSSRRGSFTGSLSEDLLSTHTASVFGGAGTGGSEDVDREMPSVMMDSGSAPQLIMPSIKMPSRRPFTDEGKSMGRLKVLVAGDSGVGKTSLIKAIVQSCDHIVHVDPITPSVSSSAVLRPGTRLRGGSGGSRRHSKGGTESGTTQITEIYASTKPYPEWWSEMDDFRLLRRRKRLGDSVLDRNICFVDTPGYGSGSSSMDTITPVTDYIEGHFRRMSAGSLSDGDTLNMVGGEGGVQVDVVFYMVSNRLRPIDIQYLRQVAPLTNVMLLLAQSDLMSPEQIKASKEQINSQLKEAKIWPFSFAATSGSPSPFDPATQGLYAISSATGSDHDTMDASLLMSPDYVQPLISTDLATLVHRVFSQDGASWLRHFAARKYVQWRNSKANIKPFSLQQPLSLSGSPSQPHQSRSNNNSQILTPAMGPTSSYALARITDHTQREERLAQVRFANWAADLQKSLANERAQYAALARGERAVWLTEKINECVQDGSLVPLPGRGRSRSTERIREQIRRKLRVDPTAVAAGFGNPGGQVEMHQDPLGLLQVASELRYKGLVALEVLGSLGLVSGLIVWAFKYPWHLQIYDWAAGSWDKVMGGGR</sequence>
<keyword evidence="5" id="KW-1185">Reference proteome</keyword>
<organism evidence="4 5">
    <name type="scientific">Cercophora newfieldiana</name>
    <dbReference type="NCBI Taxonomy" id="92897"/>
    <lineage>
        <taxon>Eukaryota</taxon>
        <taxon>Fungi</taxon>
        <taxon>Dikarya</taxon>
        <taxon>Ascomycota</taxon>
        <taxon>Pezizomycotina</taxon>
        <taxon>Sordariomycetes</taxon>
        <taxon>Sordariomycetidae</taxon>
        <taxon>Sordariales</taxon>
        <taxon>Lasiosphaeriaceae</taxon>
        <taxon>Cercophora</taxon>
    </lineage>
</organism>
<feature type="compositionally biased region" description="Polar residues" evidence="2">
    <location>
        <begin position="569"/>
        <end position="580"/>
    </location>
</feature>
<proteinExistence type="inferred from homology"/>
<accession>A0AA40CRB5</accession>
<evidence type="ECO:0000256" key="2">
    <source>
        <dbReference type="SAM" id="MobiDB-lite"/>
    </source>
</evidence>
<feature type="region of interest" description="Disordered" evidence="2">
    <location>
        <begin position="1"/>
        <end position="172"/>
    </location>
</feature>
<dbReference type="InterPro" id="IPR025662">
    <property type="entry name" value="Sigma_54_int_dom_ATP-bd_1"/>
</dbReference>
<evidence type="ECO:0000259" key="3">
    <source>
        <dbReference type="PROSITE" id="PS51719"/>
    </source>
</evidence>